<gene>
    <name evidence="3" type="ORF">FNM00_01025</name>
</gene>
<evidence type="ECO:0000313" key="3">
    <source>
        <dbReference type="EMBL" id="TSD68209.1"/>
    </source>
</evidence>
<dbReference type="PROSITE" id="PS51462">
    <property type="entry name" value="NUDIX"/>
    <property type="match status" value="1"/>
</dbReference>
<dbReference type="InterPro" id="IPR029033">
    <property type="entry name" value="His_PPase_superfam"/>
</dbReference>
<dbReference type="Proteomes" id="UP000316988">
    <property type="component" value="Unassembled WGS sequence"/>
</dbReference>
<sequence length="291" mass="32283">MSPRKVVPAAGGVVWRKPSSRADGVEVLLIHRPRYDDWTFPKGKAEAGELPPVTAAREILEETGFRVRLGRPLPKVSYRIAGGVKEVDYWMAKTRGTSDFQPTKEVDSFRWCTLRAARKRLSYEHDIALLDHVEDLIGPRQHATSSLVLLRHAKAEQRKHFDGPDDRDRPLVAPGLTAAQRLVPVLDAFGPKRLFCSPALRCLQTLDPYAEATGRSVIADDRLLEGTSPKAARDAVRDALAHKRALLCSHRPVLPDLFAALDLEDPGLATGEAAVLHHRKGAVLAVERWRC</sequence>
<dbReference type="GO" id="GO:0006167">
    <property type="term" value="P:AMP biosynthetic process"/>
    <property type="evidence" value="ECO:0007669"/>
    <property type="project" value="TreeGrafter"/>
</dbReference>
<dbReference type="InterPro" id="IPR020084">
    <property type="entry name" value="NUDIX_hydrolase_CS"/>
</dbReference>
<dbReference type="Pfam" id="PF00293">
    <property type="entry name" value="NUDIX"/>
    <property type="match status" value="1"/>
</dbReference>
<dbReference type="PROSITE" id="PS00893">
    <property type="entry name" value="NUDIX_BOX"/>
    <property type="match status" value="1"/>
</dbReference>
<keyword evidence="1 3" id="KW-0378">Hydrolase</keyword>
<accession>A0A554SPK7</accession>
<dbReference type="InterPro" id="IPR000086">
    <property type="entry name" value="NUDIX_hydrolase_dom"/>
</dbReference>
<dbReference type="InterPro" id="IPR015797">
    <property type="entry name" value="NUDIX_hydrolase-like_dom_sf"/>
</dbReference>
<name>A0A554SPK7_9ACTN</name>
<evidence type="ECO:0000256" key="1">
    <source>
        <dbReference type="ARBA" id="ARBA00022801"/>
    </source>
</evidence>
<dbReference type="InterPro" id="IPR051325">
    <property type="entry name" value="Nudix_hydrolase_domain"/>
</dbReference>
<dbReference type="InterPro" id="IPR013078">
    <property type="entry name" value="His_Pase_superF_clade-1"/>
</dbReference>
<dbReference type="CDD" id="cd03673">
    <property type="entry name" value="NUDIX_Ap6A_hydrolase"/>
    <property type="match status" value="1"/>
</dbReference>
<evidence type="ECO:0000313" key="4">
    <source>
        <dbReference type="Proteomes" id="UP000316988"/>
    </source>
</evidence>
<keyword evidence="4" id="KW-1185">Reference proteome</keyword>
<dbReference type="SUPFAM" id="SSF55811">
    <property type="entry name" value="Nudix"/>
    <property type="match status" value="1"/>
</dbReference>
<dbReference type="CDD" id="cd07067">
    <property type="entry name" value="HP_PGM_like"/>
    <property type="match status" value="1"/>
</dbReference>
<dbReference type="GO" id="GO:0006754">
    <property type="term" value="P:ATP biosynthetic process"/>
    <property type="evidence" value="ECO:0007669"/>
    <property type="project" value="TreeGrafter"/>
</dbReference>
<dbReference type="PANTHER" id="PTHR21340:SF0">
    <property type="entry name" value="BIS(5'-NUCLEOSYL)-TETRAPHOSPHATASE [ASYMMETRICAL]"/>
    <property type="match status" value="1"/>
</dbReference>
<dbReference type="PANTHER" id="PTHR21340">
    <property type="entry name" value="DIADENOSINE 5,5-P1,P4-TETRAPHOSPHATE PYROPHOSPHOHYDROLASE MUTT"/>
    <property type="match status" value="1"/>
</dbReference>
<dbReference type="Gene3D" id="3.40.50.1240">
    <property type="entry name" value="Phosphoglycerate mutase-like"/>
    <property type="match status" value="1"/>
</dbReference>
<dbReference type="SMART" id="SM00855">
    <property type="entry name" value="PGAM"/>
    <property type="match status" value="1"/>
</dbReference>
<reference evidence="3 4" key="1">
    <citation type="submission" date="2019-07" db="EMBL/GenBank/DDBJ databases">
        <authorList>
            <person name="Zhao L.H."/>
        </authorList>
    </citation>
    <scope>NUCLEOTIDE SEQUENCE [LARGE SCALE GENOMIC DNA]</scope>
    <source>
        <strain evidence="3 4">Co35</strain>
    </source>
</reference>
<organism evidence="3 4">
    <name type="scientific">Aeromicrobium piscarium</name>
    <dbReference type="NCBI Taxonomy" id="2590901"/>
    <lineage>
        <taxon>Bacteria</taxon>
        <taxon>Bacillati</taxon>
        <taxon>Actinomycetota</taxon>
        <taxon>Actinomycetes</taxon>
        <taxon>Propionibacteriales</taxon>
        <taxon>Nocardioidaceae</taxon>
        <taxon>Aeromicrobium</taxon>
    </lineage>
</organism>
<dbReference type="RefSeq" id="WP_143911157.1">
    <property type="nucleotide sequence ID" value="NZ_VLNT01000001.1"/>
</dbReference>
<feature type="domain" description="Nudix hydrolase" evidence="2">
    <location>
        <begin position="5"/>
        <end position="135"/>
    </location>
</feature>
<dbReference type="OrthoDB" id="4287477at2"/>
<dbReference type="GO" id="GO:0004081">
    <property type="term" value="F:bis(5'-nucleosyl)-tetraphosphatase (asymmetrical) activity"/>
    <property type="evidence" value="ECO:0007669"/>
    <property type="project" value="TreeGrafter"/>
</dbReference>
<comment type="caution">
    <text evidence="3">The sequence shown here is derived from an EMBL/GenBank/DDBJ whole genome shotgun (WGS) entry which is preliminary data.</text>
</comment>
<evidence type="ECO:0000259" key="2">
    <source>
        <dbReference type="PROSITE" id="PS51462"/>
    </source>
</evidence>
<dbReference type="Gene3D" id="3.90.79.10">
    <property type="entry name" value="Nucleoside Triphosphate Pyrophosphohydrolase"/>
    <property type="match status" value="1"/>
</dbReference>
<dbReference type="SUPFAM" id="SSF53254">
    <property type="entry name" value="Phosphoglycerate mutase-like"/>
    <property type="match status" value="1"/>
</dbReference>
<dbReference type="EMBL" id="VLNT01000001">
    <property type="protein sequence ID" value="TSD68209.1"/>
    <property type="molecule type" value="Genomic_DNA"/>
</dbReference>
<proteinExistence type="predicted"/>
<dbReference type="AlphaFoldDB" id="A0A554SPK7"/>
<protein>
    <submittedName>
        <fullName evidence="3">NUDIX hydrolase</fullName>
    </submittedName>
</protein>
<dbReference type="Pfam" id="PF00300">
    <property type="entry name" value="His_Phos_1"/>
    <property type="match status" value="1"/>
</dbReference>